<accession>A0A6P4Y3P7</accession>
<feature type="region of interest" description="Disordered" evidence="19">
    <location>
        <begin position="288"/>
        <end position="315"/>
    </location>
</feature>
<feature type="compositionally biased region" description="Basic residues" evidence="19">
    <location>
        <begin position="958"/>
        <end position="968"/>
    </location>
</feature>
<evidence type="ECO:0000256" key="18">
    <source>
        <dbReference type="PROSITE-ProRule" id="PRU00191"/>
    </source>
</evidence>
<dbReference type="PANTHER" id="PTHR46051">
    <property type="entry name" value="SH2 DOMAIN-CONTAINING PROTEIN"/>
    <property type="match status" value="1"/>
</dbReference>
<keyword evidence="11" id="KW-0378">Hydrolase</keyword>
<evidence type="ECO:0000256" key="14">
    <source>
        <dbReference type="ARBA" id="ARBA00023130"/>
    </source>
</evidence>
<keyword evidence="12" id="KW-0391">Immunity</keyword>
<dbReference type="Proteomes" id="UP000515135">
    <property type="component" value="Unplaced"/>
</dbReference>
<dbReference type="SMART" id="SM00252">
    <property type="entry name" value="SH2"/>
    <property type="match status" value="1"/>
</dbReference>
<keyword evidence="8" id="KW-0963">Cytoplasm</keyword>
<dbReference type="GO" id="GO:0002250">
    <property type="term" value="P:adaptive immune response"/>
    <property type="evidence" value="ECO:0007669"/>
    <property type="project" value="UniProtKB-KW"/>
</dbReference>
<feature type="compositionally biased region" description="Basic and acidic residues" evidence="19">
    <location>
        <begin position="292"/>
        <end position="305"/>
    </location>
</feature>
<dbReference type="PROSITE" id="PS50105">
    <property type="entry name" value="SAM_DOMAIN"/>
    <property type="match status" value="1"/>
</dbReference>
<evidence type="ECO:0000256" key="6">
    <source>
        <dbReference type="ARBA" id="ARBA00008734"/>
    </source>
</evidence>
<dbReference type="Gene3D" id="1.10.150.50">
    <property type="entry name" value="Transcription Factor, Ets-1"/>
    <property type="match status" value="1"/>
</dbReference>
<evidence type="ECO:0000256" key="17">
    <source>
        <dbReference type="ARBA" id="ARBA00023273"/>
    </source>
</evidence>
<dbReference type="SUPFAM" id="SSF56219">
    <property type="entry name" value="DNase I-like"/>
    <property type="match status" value="1"/>
</dbReference>
<evidence type="ECO:0000259" key="21">
    <source>
        <dbReference type="PROSITE" id="PS50105"/>
    </source>
</evidence>
<protein>
    <recommendedName>
        <fullName evidence="7">phosphatidylinositol-3,4,5-trisphosphate 5-phosphatase</fullName>
        <ecNumber evidence="7">3.1.3.86</ecNumber>
    </recommendedName>
</protein>
<evidence type="ECO:0000256" key="19">
    <source>
        <dbReference type="SAM" id="MobiDB-lite"/>
    </source>
</evidence>
<evidence type="ECO:0000256" key="3">
    <source>
        <dbReference type="ARBA" id="ARBA00004324"/>
    </source>
</evidence>
<dbReference type="InterPro" id="IPR057510">
    <property type="entry name" value="C2_SHIP1-2_first"/>
</dbReference>
<dbReference type="OrthoDB" id="7862313at2759"/>
<dbReference type="Pfam" id="PF24147">
    <property type="entry name" value="C2_SHIP1-2_2nd"/>
    <property type="match status" value="1"/>
</dbReference>
<dbReference type="FunFam" id="3.60.10.10:FF:000005">
    <property type="entry name" value="phosphatidylinositol 3,4,5-trisphosphate 5-phosphatase 1"/>
    <property type="match status" value="1"/>
</dbReference>
<dbReference type="GO" id="GO:0009966">
    <property type="term" value="P:regulation of signal transduction"/>
    <property type="evidence" value="ECO:0007669"/>
    <property type="project" value="TreeGrafter"/>
</dbReference>
<dbReference type="AlphaFoldDB" id="A0A6P4Y3P7"/>
<dbReference type="GO" id="GO:0030175">
    <property type="term" value="C:filopodium"/>
    <property type="evidence" value="ECO:0007669"/>
    <property type="project" value="UniProtKB-SubCell"/>
</dbReference>
<evidence type="ECO:0000313" key="22">
    <source>
        <dbReference type="Proteomes" id="UP000515135"/>
    </source>
</evidence>
<reference evidence="23" key="1">
    <citation type="submission" date="2025-08" db="UniProtKB">
        <authorList>
            <consortium name="RefSeq"/>
        </authorList>
    </citation>
    <scope>IDENTIFICATION</scope>
    <source>
        <tissue evidence="23">Gonad</tissue>
    </source>
</reference>
<keyword evidence="16" id="KW-0206">Cytoskeleton</keyword>
<dbReference type="EC" id="3.1.3.86" evidence="7"/>
<feature type="region of interest" description="Disordered" evidence="19">
    <location>
        <begin position="940"/>
        <end position="1099"/>
    </location>
</feature>
<dbReference type="SUPFAM" id="SSF55550">
    <property type="entry name" value="SH2 domain"/>
    <property type="match status" value="1"/>
</dbReference>
<keyword evidence="9" id="KW-0597">Phosphoprotein</keyword>
<dbReference type="GO" id="GO:0034485">
    <property type="term" value="F:phosphatidylinositol-3,4,5-trisphosphate 5-phosphatase activity"/>
    <property type="evidence" value="ECO:0007669"/>
    <property type="project" value="UniProtKB-EC"/>
</dbReference>
<dbReference type="GO" id="GO:0046856">
    <property type="term" value="P:phosphatidylinositol dephosphorylation"/>
    <property type="evidence" value="ECO:0007669"/>
    <property type="project" value="InterPro"/>
</dbReference>
<dbReference type="Pfam" id="PF07647">
    <property type="entry name" value="SAM_2"/>
    <property type="match status" value="1"/>
</dbReference>
<dbReference type="InterPro" id="IPR013761">
    <property type="entry name" value="SAM/pointed_sf"/>
</dbReference>
<feature type="compositionally biased region" description="Basic and acidic residues" evidence="19">
    <location>
        <begin position="1023"/>
        <end position="1039"/>
    </location>
</feature>
<dbReference type="GO" id="GO:0045087">
    <property type="term" value="P:innate immune response"/>
    <property type="evidence" value="ECO:0007669"/>
    <property type="project" value="UniProtKB-KW"/>
</dbReference>
<evidence type="ECO:0000313" key="23">
    <source>
        <dbReference type="RefSeq" id="XP_019617039.1"/>
    </source>
</evidence>
<dbReference type="Pfam" id="PF00017">
    <property type="entry name" value="SH2"/>
    <property type="match status" value="1"/>
</dbReference>
<dbReference type="PRINTS" id="PR00401">
    <property type="entry name" value="SH2DOMAIN"/>
</dbReference>
<dbReference type="Pfam" id="PF24150">
    <property type="entry name" value="C2_SHIP1-2_first"/>
    <property type="match status" value="1"/>
</dbReference>
<evidence type="ECO:0000256" key="15">
    <source>
        <dbReference type="ARBA" id="ARBA00023136"/>
    </source>
</evidence>
<gene>
    <name evidence="23" type="primary">LOC109464480</name>
</gene>
<feature type="region of interest" description="Disordered" evidence="19">
    <location>
        <begin position="100"/>
        <end position="131"/>
    </location>
</feature>
<evidence type="ECO:0000256" key="11">
    <source>
        <dbReference type="ARBA" id="ARBA00022801"/>
    </source>
</evidence>
<dbReference type="GO" id="GO:0050776">
    <property type="term" value="P:regulation of immune response"/>
    <property type="evidence" value="ECO:0007669"/>
    <property type="project" value="TreeGrafter"/>
</dbReference>
<dbReference type="InterPro" id="IPR036860">
    <property type="entry name" value="SH2_dom_sf"/>
</dbReference>
<comment type="subcellular location">
    <subcellularLocation>
        <location evidence="4">Cell projection</location>
        <location evidence="4">Filopodium</location>
    </subcellularLocation>
    <subcellularLocation>
        <location evidence="5">Cell projection</location>
        <location evidence="5">Lamellipodium</location>
    </subcellularLocation>
    <subcellularLocation>
        <location evidence="2">Cytoplasm</location>
        <location evidence="2">Cytoskeleton</location>
    </subcellularLocation>
    <subcellularLocation>
        <location evidence="1">Membrane</location>
        <topology evidence="1">Peripheral membrane protein</topology>
    </subcellularLocation>
    <subcellularLocation>
        <location evidence="3">Nucleus speckle</location>
    </subcellularLocation>
</comment>
<feature type="compositionally biased region" description="Pro residues" evidence="19">
    <location>
        <begin position="1044"/>
        <end position="1054"/>
    </location>
</feature>
<name>A0A6P4Y3P7_BRABE</name>
<keyword evidence="17" id="KW-0966">Cell projection</keyword>
<dbReference type="Gene3D" id="3.30.505.10">
    <property type="entry name" value="SH2 domain"/>
    <property type="match status" value="1"/>
</dbReference>
<sequence length="1170" mass="131689">MRPVPPGQVWYHGNISRLKAEELLGRAKKDGCFLVRDSESVKGAFALCILYHGAVHQYRILPDADELLALQTIRGVQEQRFTSLQDLVIQNSSTTDVLVCPLKEPVQQDTSEEDSDDDEDEDSLQPVGDFSKSRTDTVSQVFQMRLEQLRLSRVDNGFVGQLRQYVQQGLQQDMDSLRTGGSNLPQLHRLVELSAQELHGHFESFLAKMDTMRQLFDQTTPGKNRKASDPVKVQHRSCKVKLGGLERKGDDQGQFDLQELLERLTTCKTVITSLERKASKVLQEFVQPEADGDNRTKENFPKGEVAKSPPPSIPPKTFEVRQESMGAMKTIRLMVKVDVMNGKLYCLRSPKNPEEVFTHKKILQLVKSPKARLGIKIEGQKAKYFIFEDVRSRELFCQLIQHMKNIHSKDKEVDQISVFVGSWNMGDAPAPSNISSWFKCQGQGKTRDETFALVPFDVYVIGTQESAVGEKDWVQRLQLVLWGLAEIKYQPVAVSTLWGIRLVVLVKPEHQHRISHVQTSSVKTGIANALGNKGAVGISFLFWGTAFCFVNCHLTSGNEKCARRNQNYHDILRGLNLGHLKLGGFDVTTQFHHVFFLGDLNYRLDLPVQEILKKVNERDYESLLTQDQLKVEQDKGKVFVRFNEENITFPPTYRYERGHRKEYTWQKFKKTGIRINVPSWCDRVLWRSFPDTYITSLSYGCTEDIVTSDHSPVFASFDVGITTQYVSKKDLGGTGGADNKKVEIVFKHMDAKMKTSSKTSFYLEIHSTCLEGPSQSTPVEGVKDGGNIKASWSNNHLPLLSPLISDWEYLEEQHLLLSVKSADSDESYGECVLSLKNMIASMPQQFDSFITHLGQGTGTLSGWMHVKGDQRIRSQREMSRSYELISFGEMVEDTSDHVQPASGRRLLQPTLSNPLDGAAHKPVTATSSLTATNEMYFLTSGVDDKQPDGASLTDAQRKKPKPTPRRRGSSLEREVGTGDSSGHKVDDAIVLKKQRSHSSDRSADPVDVRPPKPPPRLSSSRSSSERRPRDRKFVAEPKNQKPAAAPPPVAPYKAPPVVRVTMEGGDEAESDIPPPLPVKSRGNRTSTASLSDIPLSPQSRSTQHHEQQLADWLSQLGLIVYHDKLVRAGWDRLEFLDDIAEQDLIDVGMTMKEQREHFLSQVEKRKETSI</sequence>
<dbReference type="InterPro" id="IPR001660">
    <property type="entry name" value="SAM"/>
</dbReference>
<evidence type="ECO:0000256" key="2">
    <source>
        <dbReference type="ARBA" id="ARBA00004245"/>
    </source>
</evidence>
<feature type="compositionally biased region" description="Basic and acidic residues" evidence="19">
    <location>
        <begin position="969"/>
        <end position="990"/>
    </location>
</feature>
<dbReference type="GO" id="GO:0016020">
    <property type="term" value="C:membrane"/>
    <property type="evidence" value="ECO:0007669"/>
    <property type="project" value="UniProtKB-SubCell"/>
</dbReference>
<dbReference type="Pfam" id="PF22669">
    <property type="entry name" value="Exo_endo_phos2"/>
    <property type="match status" value="1"/>
</dbReference>
<dbReference type="SMART" id="SM00128">
    <property type="entry name" value="IPPc"/>
    <property type="match status" value="1"/>
</dbReference>
<evidence type="ECO:0000259" key="20">
    <source>
        <dbReference type="PROSITE" id="PS50001"/>
    </source>
</evidence>
<evidence type="ECO:0000256" key="13">
    <source>
        <dbReference type="ARBA" id="ARBA00022999"/>
    </source>
</evidence>
<dbReference type="Gene3D" id="3.60.10.10">
    <property type="entry name" value="Endonuclease/exonuclease/phosphatase"/>
    <property type="match status" value="1"/>
</dbReference>
<dbReference type="PROSITE" id="PS50001">
    <property type="entry name" value="SH2"/>
    <property type="match status" value="1"/>
</dbReference>
<evidence type="ECO:0000256" key="4">
    <source>
        <dbReference type="ARBA" id="ARBA00004486"/>
    </source>
</evidence>
<feature type="compositionally biased region" description="Acidic residues" evidence="19">
    <location>
        <begin position="110"/>
        <end position="123"/>
    </location>
</feature>
<comment type="similarity">
    <text evidence="6">Belongs to the inositol 1,4,5-trisphosphate 5-phosphatase family.</text>
</comment>
<evidence type="ECO:0000256" key="12">
    <source>
        <dbReference type="ARBA" id="ARBA00022859"/>
    </source>
</evidence>
<keyword evidence="13 18" id="KW-0727">SH2 domain</keyword>
<dbReference type="InterPro" id="IPR036691">
    <property type="entry name" value="Endo/exonu/phosph_ase_sf"/>
</dbReference>
<dbReference type="RefSeq" id="XP_019617039.1">
    <property type="nucleotide sequence ID" value="XM_019761480.1"/>
</dbReference>
<evidence type="ECO:0000256" key="1">
    <source>
        <dbReference type="ARBA" id="ARBA00004170"/>
    </source>
</evidence>
<keyword evidence="22" id="KW-1185">Reference proteome</keyword>
<dbReference type="GO" id="GO:0005856">
    <property type="term" value="C:cytoskeleton"/>
    <property type="evidence" value="ECO:0007669"/>
    <property type="project" value="UniProtKB-SubCell"/>
</dbReference>
<feature type="compositionally biased region" description="Polar residues" evidence="19">
    <location>
        <begin position="1083"/>
        <end position="1099"/>
    </location>
</feature>
<evidence type="ECO:0000256" key="10">
    <source>
        <dbReference type="ARBA" id="ARBA00022588"/>
    </source>
</evidence>
<dbReference type="GeneID" id="109464480"/>
<feature type="domain" description="SH2" evidence="20">
    <location>
        <begin position="10"/>
        <end position="106"/>
    </location>
</feature>
<evidence type="ECO:0000256" key="7">
    <source>
        <dbReference type="ARBA" id="ARBA00012981"/>
    </source>
</evidence>
<feature type="compositionally biased region" description="Basic and acidic residues" evidence="19">
    <location>
        <begin position="997"/>
        <end position="1010"/>
    </location>
</feature>
<keyword evidence="14" id="KW-1064">Adaptive immunity</keyword>
<keyword evidence="15" id="KW-0472">Membrane</keyword>
<dbReference type="PANTHER" id="PTHR46051:SF1">
    <property type="entry name" value="INOSITOL POLYPHOSPHATE-RELATED PHOSPHATASE DOMAIN-CONTAINING PROTEIN"/>
    <property type="match status" value="1"/>
</dbReference>
<organism evidence="22 23">
    <name type="scientific">Branchiostoma belcheri</name>
    <name type="common">Amphioxus</name>
    <dbReference type="NCBI Taxonomy" id="7741"/>
    <lineage>
        <taxon>Eukaryota</taxon>
        <taxon>Metazoa</taxon>
        <taxon>Chordata</taxon>
        <taxon>Cephalochordata</taxon>
        <taxon>Leptocardii</taxon>
        <taxon>Amphioxiformes</taxon>
        <taxon>Branchiostomatidae</taxon>
        <taxon>Branchiostoma</taxon>
    </lineage>
</organism>
<evidence type="ECO:0000256" key="8">
    <source>
        <dbReference type="ARBA" id="ARBA00022490"/>
    </source>
</evidence>
<evidence type="ECO:0000256" key="16">
    <source>
        <dbReference type="ARBA" id="ARBA00023212"/>
    </source>
</evidence>
<dbReference type="InterPro" id="IPR057509">
    <property type="entry name" value="C2_SHIP1-2_2nd"/>
</dbReference>
<dbReference type="KEGG" id="bbel:109464480"/>
<dbReference type="GO" id="GO:0030027">
    <property type="term" value="C:lamellipodium"/>
    <property type="evidence" value="ECO:0007669"/>
    <property type="project" value="UniProtKB-SubCell"/>
</dbReference>
<evidence type="ECO:0000256" key="9">
    <source>
        <dbReference type="ARBA" id="ARBA00022553"/>
    </source>
</evidence>
<proteinExistence type="inferred from homology"/>
<dbReference type="SUPFAM" id="SSF47769">
    <property type="entry name" value="SAM/Pointed domain"/>
    <property type="match status" value="1"/>
</dbReference>
<dbReference type="InterPro" id="IPR000980">
    <property type="entry name" value="SH2"/>
</dbReference>
<dbReference type="InterPro" id="IPR000300">
    <property type="entry name" value="IPPc"/>
</dbReference>
<dbReference type="GO" id="GO:0016607">
    <property type="term" value="C:nuclear speck"/>
    <property type="evidence" value="ECO:0007669"/>
    <property type="project" value="UniProtKB-SubCell"/>
</dbReference>
<feature type="domain" description="SAM" evidence="21">
    <location>
        <begin position="1104"/>
        <end position="1168"/>
    </location>
</feature>
<keyword evidence="10" id="KW-0399">Innate immunity</keyword>
<evidence type="ECO:0000256" key="5">
    <source>
        <dbReference type="ARBA" id="ARBA00004510"/>
    </source>
</evidence>